<sequence length="749" mass="85602">MDACVCANIKTLSTEYDDTQARALAPLLNTLLGQVQVLLSQYKSLARQVQYRITPTKQRTTKALDVKAIDPVPLNRLRERYVNDVDAFWLQPTDPAHVELRRRLACVVIFLRSRLEAGVLVPPVIANIFEKQQNYEDVRGYGKKYIKIARKLGGLGSIFWLPFDIPPSTYERYLNMDDEKIFNHLRSLKPRFENYTLLVQRLTLSQLCDLSPSTSYLNLFVDYSDFIPPHDQLLLLLYGLGGSEVPDTLLRSIRLPQRRWNASGEMDKMTAEEFGLPLEIVQLLSDDREFIQSTSSPHVNKHVLPDGTIAMSLSPYLMSTLSQSLLPHTIEQLGALALKLLCFACPPCYEGNTSWSAATKKMIWPLLERAIKTHKVEASSRTQVLEAILYFCERDSVAIRRLAVEQSRIFLRKSMPYHLHASVVLFRSILHRINGELAMSEAEILDFHLRGPQPVTRLDHAIQGRLHISQVENKTRSYHKDVSSFIYKWEAAQPLSSLDIEVTSRLQSAAARYFQFIGDFVAARASLEQFLSLHAAIPIRDNTRRLLVGRLADVYCEMKEFTRAVEILQLELDKIGESDRPRRPFRRLILALAEANIGLGKLDFAESVLKDLEDTIPPELDDTHDQQLHMRRLFTMARIVHLRHDFTNAILRWEFALKEVKSMRTLKGTSGFTAAMIYLSMAHAQLSVNNLESAWQAWDNGVRILESEQCEFWIPTVPTIWLQRIAAEVYESQGWTFDMKLPGGISHGT</sequence>
<dbReference type="InterPro" id="IPR011990">
    <property type="entry name" value="TPR-like_helical_dom_sf"/>
</dbReference>
<dbReference type="EMBL" id="JAGPNK010000011">
    <property type="protein sequence ID" value="KAH7311540.1"/>
    <property type="molecule type" value="Genomic_DNA"/>
</dbReference>
<accession>A0A8K0SQW6</accession>
<protein>
    <submittedName>
        <fullName evidence="1">Uncharacterized protein</fullName>
    </submittedName>
</protein>
<keyword evidence="2" id="KW-1185">Reference proteome</keyword>
<dbReference type="Proteomes" id="UP000813444">
    <property type="component" value="Unassembled WGS sequence"/>
</dbReference>
<dbReference type="Gene3D" id="1.25.40.10">
    <property type="entry name" value="Tetratricopeptide repeat domain"/>
    <property type="match status" value="1"/>
</dbReference>
<proteinExistence type="predicted"/>
<dbReference type="OrthoDB" id="3946009at2759"/>
<evidence type="ECO:0000313" key="2">
    <source>
        <dbReference type="Proteomes" id="UP000813444"/>
    </source>
</evidence>
<name>A0A8K0SQW6_9HYPO</name>
<comment type="caution">
    <text evidence="1">The sequence shown here is derived from an EMBL/GenBank/DDBJ whole genome shotgun (WGS) entry which is preliminary data.</text>
</comment>
<reference evidence="1" key="1">
    <citation type="journal article" date="2021" name="Nat. Commun.">
        <title>Genetic determinants of endophytism in the Arabidopsis root mycobiome.</title>
        <authorList>
            <person name="Mesny F."/>
            <person name="Miyauchi S."/>
            <person name="Thiergart T."/>
            <person name="Pickel B."/>
            <person name="Atanasova L."/>
            <person name="Karlsson M."/>
            <person name="Huettel B."/>
            <person name="Barry K.W."/>
            <person name="Haridas S."/>
            <person name="Chen C."/>
            <person name="Bauer D."/>
            <person name="Andreopoulos W."/>
            <person name="Pangilinan J."/>
            <person name="LaButti K."/>
            <person name="Riley R."/>
            <person name="Lipzen A."/>
            <person name="Clum A."/>
            <person name="Drula E."/>
            <person name="Henrissat B."/>
            <person name="Kohler A."/>
            <person name="Grigoriev I.V."/>
            <person name="Martin F.M."/>
            <person name="Hacquard S."/>
        </authorList>
    </citation>
    <scope>NUCLEOTIDE SEQUENCE</scope>
    <source>
        <strain evidence="1">MPI-CAGE-CH-0235</strain>
    </source>
</reference>
<dbReference type="AlphaFoldDB" id="A0A8K0SQW6"/>
<gene>
    <name evidence="1" type="ORF">B0I35DRAFT_357406</name>
</gene>
<organism evidence="1 2">
    <name type="scientific">Stachybotrys elegans</name>
    <dbReference type="NCBI Taxonomy" id="80388"/>
    <lineage>
        <taxon>Eukaryota</taxon>
        <taxon>Fungi</taxon>
        <taxon>Dikarya</taxon>
        <taxon>Ascomycota</taxon>
        <taxon>Pezizomycotina</taxon>
        <taxon>Sordariomycetes</taxon>
        <taxon>Hypocreomycetidae</taxon>
        <taxon>Hypocreales</taxon>
        <taxon>Stachybotryaceae</taxon>
        <taxon>Stachybotrys</taxon>
    </lineage>
</organism>
<evidence type="ECO:0000313" key="1">
    <source>
        <dbReference type="EMBL" id="KAH7311540.1"/>
    </source>
</evidence>